<dbReference type="Pfam" id="PF11918">
    <property type="entry name" value="Peptidase_S41_N"/>
    <property type="match status" value="1"/>
</dbReference>
<dbReference type="PANTHER" id="PTHR11261:SF3">
    <property type="entry name" value="RETINOL-BINDING PROTEIN 3"/>
    <property type="match status" value="1"/>
</dbReference>
<dbReference type="Gene3D" id="3.90.226.10">
    <property type="entry name" value="2-enoyl-CoA Hydratase, Chain A, domain 1"/>
    <property type="match status" value="1"/>
</dbReference>
<dbReference type="InterPro" id="IPR029045">
    <property type="entry name" value="ClpP/crotonase-like_dom_sf"/>
</dbReference>
<dbReference type="EC" id="3.4.-.-" evidence="2"/>
<dbReference type="SUPFAM" id="SSF52096">
    <property type="entry name" value="ClpP/crotonase"/>
    <property type="match status" value="1"/>
</dbReference>
<gene>
    <name evidence="2" type="ORF">ACFSCX_10600</name>
</gene>
<evidence type="ECO:0000313" key="3">
    <source>
        <dbReference type="Proteomes" id="UP001597214"/>
    </source>
</evidence>
<name>A0ABW4LPS8_9BACI</name>
<dbReference type="SMART" id="SM00245">
    <property type="entry name" value="TSPc"/>
    <property type="match status" value="1"/>
</dbReference>
<accession>A0ABW4LPS8</accession>
<dbReference type="GO" id="GO:0016787">
    <property type="term" value="F:hydrolase activity"/>
    <property type="evidence" value="ECO:0007669"/>
    <property type="project" value="UniProtKB-KW"/>
</dbReference>
<proteinExistence type="predicted"/>
<dbReference type="Proteomes" id="UP001597214">
    <property type="component" value="Unassembled WGS sequence"/>
</dbReference>
<dbReference type="CDD" id="cd07563">
    <property type="entry name" value="Peptidase_S41_IRBP"/>
    <property type="match status" value="1"/>
</dbReference>
<sequence>MNTTETNKDFKKEVVEELAERLQSDYIFPDKAKETAELILGKLSNGEYEGVEDPFVFSNVLTEDLQKITRDRHLKVMYSTESKSIEKEKIEEEMLEEYRRKTKSINYGFYKVERLNGNIGYIDLRNFVDTQLGGETAVHAMNFIANTDALIFDLRKNGGGSPAMIALITSYLFEEVTHLNNFYYRPEGQTRQSWTLPYTPGQRYLNKPVYILTSHYTFSAAEEFTYNLKNLNRATVIGEVTGGGAHPGRVQQITEHFRVFIPTGRAVNPITNTNWEGTGVEPDIKVSKELAFDRAYNEALKYVKEKYKDKQEYQFLMEEIEEGLTK</sequence>
<dbReference type="RefSeq" id="WP_377928203.1">
    <property type="nucleotide sequence ID" value="NZ_JBHUEM010000014.1"/>
</dbReference>
<dbReference type="Gene3D" id="3.30.750.44">
    <property type="match status" value="1"/>
</dbReference>
<comment type="caution">
    <text evidence="2">The sequence shown here is derived from an EMBL/GenBank/DDBJ whole genome shotgun (WGS) entry which is preliminary data.</text>
</comment>
<protein>
    <submittedName>
        <fullName evidence="2">S41 family peptidase</fullName>
        <ecNumber evidence="2">3.4.-.-</ecNumber>
    </submittedName>
</protein>
<keyword evidence="3" id="KW-1185">Reference proteome</keyword>
<dbReference type="PANTHER" id="PTHR11261">
    <property type="entry name" value="INTERPHOTORECEPTOR RETINOID-BINDING PROTEIN"/>
    <property type="match status" value="1"/>
</dbReference>
<dbReference type="Pfam" id="PF03572">
    <property type="entry name" value="Peptidase_S41"/>
    <property type="match status" value="1"/>
</dbReference>
<feature type="domain" description="Tail specific protease" evidence="1">
    <location>
        <begin position="91"/>
        <end position="287"/>
    </location>
</feature>
<reference evidence="3" key="1">
    <citation type="journal article" date="2019" name="Int. J. Syst. Evol. Microbiol.">
        <title>The Global Catalogue of Microorganisms (GCM) 10K type strain sequencing project: providing services to taxonomists for standard genome sequencing and annotation.</title>
        <authorList>
            <consortium name="The Broad Institute Genomics Platform"/>
            <consortium name="The Broad Institute Genome Sequencing Center for Infectious Disease"/>
            <person name="Wu L."/>
            <person name="Ma J."/>
        </authorList>
    </citation>
    <scope>NUCLEOTIDE SEQUENCE [LARGE SCALE GENOMIC DNA]</scope>
    <source>
        <strain evidence="3">CCUG 49339</strain>
    </source>
</reference>
<organism evidence="2 3">
    <name type="scientific">Bacillus salitolerans</name>
    <dbReference type="NCBI Taxonomy" id="1437434"/>
    <lineage>
        <taxon>Bacteria</taxon>
        <taxon>Bacillati</taxon>
        <taxon>Bacillota</taxon>
        <taxon>Bacilli</taxon>
        <taxon>Bacillales</taxon>
        <taxon>Bacillaceae</taxon>
        <taxon>Bacillus</taxon>
    </lineage>
</organism>
<evidence type="ECO:0000313" key="2">
    <source>
        <dbReference type="EMBL" id="MFD1737012.1"/>
    </source>
</evidence>
<dbReference type="InterPro" id="IPR005151">
    <property type="entry name" value="Tail-specific_protease"/>
</dbReference>
<keyword evidence="2" id="KW-0378">Hydrolase</keyword>
<dbReference type="EMBL" id="JBHUEM010000014">
    <property type="protein sequence ID" value="MFD1737012.1"/>
    <property type="molecule type" value="Genomic_DNA"/>
</dbReference>
<evidence type="ECO:0000259" key="1">
    <source>
        <dbReference type="SMART" id="SM00245"/>
    </source>
</evidence>